<feature type="compositionally biased region" description="Basic and acidic residues" evidence="1">
    <location>
        <begin position="38"/>
        <end position="48"/>
    </location>
</feature>
<dbReference type="AlphaFoldDB" id="A0A1Y2S9A2"/>
<proteinExistence type="predicted"/>
<feature type="compositionally biased region" description="Basic and acidic residues" evidence="1">
    <location>
        <begin position="10"/>
        <end position="20"/>
    </location>
</feature>
<evidence type="ECO:0000313" key="3">
    <source>
        <dbReference type="Proteomes" id="UP000194350"/>
    </source>
</evidence>
<accession>A0A1Y2S9A2</accession>
<dbReference type="EMBL" id="MUBJ01000051">
    <property type="protein sequence ID" value="OTA14121.1"/>
    <property type="molecule type" value="Genomic_DNA"/>
</dbReference>
<dbReference type="RefSeq" id="WP_086110807.1">
    <property type="nucleotide sequence ID" value="NZ_CAWNGD010000097.1"/>
</dbReference>
<reference evidence="2 3" key="1">
    <citation type="submission" date="2016-10" db="EMBL/GenBank/DDBJ databases">
        <title>Systematic genetic and metabolomic analysis of Xenorhabdus and Photorhabdus spp., highlights the requirements for a dual symbiotic and pathogenic life style.</title>
        <authorList>
            <person name="Tobias N.J."/>
            <person name="Wolff H."/>
            <person name="Djahanschiri B."/>
            <person name="Pidot S.J."/>
            <person name="Stinear T.P."/>
            <person name="Ebersberger I."/>
            <person name="Bode H.B."/>
        </authorList>
    </citation>
    <scope>NUCLEOTIDE SEQUENCE [LARGE SCALE GENOMIC DNA]</scope>
    <source>
        <strain evidence="2 3">DSM 22392</strain>
    </source>
</reference>
<organism evidence="2 3">
    <name type="scientific">Xenorhabdus vietnamensis</name>
    <dbReference type="NCBI Taxonomy" id="351656"/>
    <lineage>
        <taxon>Bacteria</taxon>
        <taxon>Pseudomonadati</taxon>
        <taxon>Pseudomonadota</taxon>
        <taxon>Gammaproteobacteria</taxon>
        <taxon>Enterobacterales</taxon>
        <taxon>Morganellaceae</taxon>
        <taxon>Xenorhabdus</taxon>
    </lineage>
</organism>
<dbReference type="OrthoDB" id="6448898at2"/>
<evidence type="ECO:0000313" key="2">
    <source>
        <dbReference type="EMBL" id="OTA14121.1"/>
    </source>
</evidence>
<sequence>MGSYAPKGESYTKSESDYRYQSKGNYAPAGNYAIRGESYTKGESDSKYQSRGNYQPVGYSYSKGESDNKYQPKGNYAAAGSSYTKSESDARYEKKGTAIGTLKSIWLGDQGRDSSFTISDDIRGTHCYFRLQDAVEFYYVLMPPVDGVRIHLHQGKAGICIISTSNNGKEVNIYYEDYARIKEIRVIY</sequence>
<protein>
    <submittedName>
        <fullName evidence="2">Phage tail protein</fullName>
    </submittedName>
</protein>
<comment type="caution">
    <text evidence="2">The sequence shown here is derived from an EMBL/GenBank/DDBJ whole genome shotgun (WGS) entry which is preliminary data.</text>
</comment>
<keyword evidence="3" id="KW-1185">Reference proteome</keyword>
<feature type="region of interest" description="Disordered" evidence="1">
    <location>
        <begin position="1"/>
        <end position="81"/>
    </location>
</feature>
<evidence type="ECO:0000256" key="1">
    <source>
        <dbReference type="SAM" id="MobiDB-lite"/>
    </source>
</evidence>
<name>A0A1Y2S9A2_9GAMM</name>
<gene>
    <name evidence="2" type="ORF">Xvie_03983</name>
</gene>
<dbReference type="Proteomes" id="UP000194350">
    <property type="component" value="Unassembled WGS sequence"/>
</dbReference>